<dbReference type="AlphaFoldDB" id="A0A1I5S2P0"/>
<dbReference type="Proteomes" id="UP000199031">
    <property type="component" value="Unassembled WGS sequence"/>
</dbReference>
<gene>
    <name evidence="1" type="ORF">SAMN05444277_101551</name>
</gene>
<proteinExistence type="predicted"/>
<accession>A0A1I5S2P0</accession>
<organism evidence="1 2">
    <name type="scientific">Parafilimonas terrae</name>
    <dbReference type="NCBI Taxonomy" id="1465490"/>
    <lineage>
        <taxon>Bacteria</taxon>
        <taxon>Pseudomonadati</taxon>
        <taxon>Bacteroidota</taxon>
        <taxon>Chitinophagia</taxon>
        <taxon>Chitinophagales</taxon>
        <taxon>Chitinophagaceae</taxon>
        <taxon>Parafilimonas</taxon>
    </lineage>
</organism>
<name>A0A1I5S2P0_9BACT</name>
<sequence>MHKVPAFIKFKLKKYTNETEHDNFSHIRGMHIARFHETIKK</sequence>
<evidence type="ECO:0000313" key="1">
    <source>
        <dbReference type="EMBL" id="SFP64969.1"/>
    </source>
</evidence>
<protein>
    <submittedName>
        <fullName evidence="1">Uncharacterized protein</fullName>
    </submittedName>
</protein>
<dbReference type="EMBL" id="FOXQ01000001">
    <property type="protein sequence ID" value="SFP64969.1"/>
    <property type="molecule type" value="Genomic_DNA"/>
</dbReference>
<dbReference type="STRING" id="1465490.SAMN05444277_101551"/>
<evidence type="ECO:0000313" key="2">
    <source>
        <dbReference type="Proteomes" id="UP000199031"/>
    </source>
</evidence>
<keyword evidence="2" id="KW-1185">Reference proteome</keyword>
<reference evidence="1 2" key="1">
    <citation type="submission" date="2016-10" db="EMBL/GenBank/DDBJ databases">
        <authorList>
            <person name="de Groot N.N."/>
        </authorList>
    </citation>
    <scope>NUCLEOTIDE SEQUENCE [LARGE SCALE GENOMIC DNA]</scope>
    <source>
        <strain evidence="1 2">DSM 28286</strain>
    </source>
</reference>